<dbReference type="RefSeq" id="WP_170009526.1">
    <property type="nucleotide sequence ID" value="NZ_JABCRE010000002.1"/>
</dbReference>
<feature type="region of interest" description="Disordered" evidence="1">
    <location>
        <begin position="265"/>
        <end position="326"/>
    </location>
</feature>
<feature type="chain" id="PRO_5032885541" evidence="2">
    <location>
        <begin position="25"/>
        <end position="402"/>
    </location>
</feature>
<feature type="signal peptide" evidence="2">
    <location>
        <begin position="1"/>
        <end position="24"/>
    </location>
</feature>
<feature type="region of interest" description="Disordered" evidence="1">
    <location>
        <begin position="192"/>
        <end position="246"/>
    </location>
</feature>
<dbReference type="SUPFAM" id="SSF110997">
    <property type="entry name" value="Sporulation related repeat"/>
    <property type="match status" value="1"/>
</dbReference>
<feature type="compositionally biased region" description="Low complexity" evidence="1">
    <location>
        <begin position="284"/>
        <end position="309"/>
    </location>
</feature>
<dbReference type="InterPro" id="IPR036680">
    <property type="entry name" value="SPOR-like_sf"/>
</dbReference>
<name>A0A848QE22_9SPHN</name>
<dbReference type="PANTHER" id="PTHR45011">
    <property type="entry name" value="DAP3-BINDING CELL DEATH ENHANCER 1"/>
    <property type="match status" value="1"/>
</dbReference>
<keyword evidence="5" id="KW-1185">Reference proteome</keyword>
<dbReference type="InterPro" id="IPR007730">
    <property type="entry name" value="SPOR-like_dom"/>
</dbReference>
<evidence type="ECO:0000259" key="3">
    <source>
        <dbReference type="PROSITE" id="PS51724"/>
    </source>
</evidence>
<evidence type="ECO:0000313" key="5">
    <source>
        <dbReference type="Proteomes" id="UP000561181"/>
    </source>
</evidence>
<accession>A0A848QE22</accession>
<protein>
    <submittedName>
        <fullName evidence="4">Sporulation protein</fullName>
    </submittedName>
</protein>
<dbReference type="AlphaFoldDB" id="A0A848QE22"/>
<dbReference type="GO" id="GO:0042834">
    <property type="term" value="F:peptidoglycan binding"/>
    <property type="evidence" value="ECO:0007669"/>
    <property type="project" value="InterPro"/>
</dbReference>
<dbReference type="Gene3D" id="3.30.70.1070">
    <property type="entry name" value="Sporulation related repeat"/>
    <property type="match status" value="1"/>
</dbReference>
<organism evidence="4 5">
    <name type="scientific">Pontixanthobacter rizhaonensis</name>
    <dbReference type="NCBI Taxonomy" id="2730337"/>
    <lineage>
        <taxon>Bacteria</taxon>
        <taxon>Pseudomonadati</taxon>
        <taxon>Pseudomonadota</taxon>
        <taxon>Alphaproteobacteria</taxon>
        <taxon>Sphingomonadales</taxon>
        <taxon>Erythrobacteraceae</taxon>
        <taxon>Pontixanthobacter</taxon>
    </lineage>
</organism>
<dbReference type="SMART" id="SM00671">
    <property type="entry name" value="SEL1"/>
    <property type="match status" value="2"/>
</dbReference>
<proteinExistence type="predicted"/>
<sequence length="402" mass="42145">MLNARALKFMLAGGLLAAAAPALADVKSGVDAWSKGDYAAAVREWREPANAGDPDAQFNMAQAYRLGRGVEANSKQAEILYAKAAAKGHIKAADNYGLLLFQDGRREEAMPYVKAAADRGDPRAQYLIGIAHFNGDLVEKDWVRAYALLTLANTTGLPQAKPAIAQMDDFIPLEQRQQAQLVAQNLKRQAETNRSQQLAAADLGVRSATPGTNPTRVAPTPPPRVAAAPTNSAPLPSAGNRIPQPIQRTSVAPSIAAARTAVAEAERVTGTETPANAGADFARRNAAPATPVRTARAPSPAPRTTAPAARPAPPRAQAPTRASGTSANGVWRVQLGAFGVRSNADRLWSKLSGNAALRGSKKVVVPAGRLVRLQAGGFTSRSAAQTACNALKRNGQNCLVTK</sequence>
<dbReference type="EMBL" id="JABCRE010000002">
    <property type="protein sequence ID" value="NMW30672.1"/>
    <property type="molecule type" value="Genomic_DNA"/>
</dbReference>
<dbReference type="InterPro" id="IPR006597">
    <property type="entry name" value="Sel1-like"/>
</dbReference>
<dbReference type="PROSITE" id="PS51724">
    <property type="entry name" value="SPOR"/>
    <property type="match status" value="1"/>
</dbReference>
<keyword evidence="2" id="KW-0732">Signal</keyword>
<reference evidence="4 5" key="1">
    <citation type="submission" date="2020-04" db="EMBL/GenBank/DDBJ databases">
        <authorList>
            <person name="Liu A."/>
        </authorList>
    </citation>
    <scope>NUCLEOTIDE SEQUENCE [LARGE SCALE GENOMIC DNA]</scope>
    <source>
        <strain evidence="4 5">RZ02</strain>
    </source>
</reference>
<gene>
    <name evidence="4" type="ORF">HKD42_01190</name>
</gene>
<dbReference type="PANTHER" id="PTHR45011:SF1">
    <property type="entry name" value="DAP3-BINDING CELL DEATH ENHANCER 1"/>
    <property type="match status" value="1"/>
</dbReference>
<dbReference type="InterPro" id="IPR011990">
    <property type="entry name" value="TPR-like_helical_dom_sf"/>
</dbReference>
<dbReference type="Pfam" id="PF05036">
    <property type="entry name" value="SPOR"/>
    <property type="match status" value="1"/>
</dbReference>
<dbReference type="SUPFAM" id="SSF81901">
    <property type="entry name" value="HCP-like"/>
    <property type="match status" value="1"/>
</dbReference>
<comment type="caution">
    <text evidence="4">The sequence shown here is derived from an EMBL/GenBank/DDBJ whole genome shotgun (WGS) entry which is preliminary data.</text>
</comment>
<feature type="domain" description="SPOR" evidence="3">
    <location>
        <begin position="325"/>
        <end position="402"/>
    </location>
</feature>
<evidence type="ECO:0000313" key="4">
    <source>
        <dbReference type="EMBL" id="NMW30672.1"/>
    </source>
</evidence>
<evidence type="ECO:0000256" key="1">
    <source>
        <dbReference type="SAM" id="MobiDB-lite"/>
    </source>
</evidence>
<dbReference type="Pfam" id="PF08238">
    <property type="entry name" value="Sel1"/>
    <property type="match status" value="2"/>
</dbReference>
<dbReference type="Gene3D" id="1.25.40.10">
    <property type="entry name" value="Tetratricopeptide repeat domain"/>
    <property type="match status" value="1"/>
</dbReference>
<evidence type="ECO:0000256" key="2">
    <source>
        <dbReference type="SAM" id="SignalP"/>
    </source>
</evidence>
<dbReference type="InterPro" id="IPR052748">
    <property type="entry name" value="ISR_Activator"/>
</dbReference>
<dbReference type="Proteomes" id="UP000561181">
    <property type="component" value="Unassembled WGS sequence"/>
</dbReference>